<reference evidence="2" key="1">
    <citation type="journal article" date="2023" name="Plant J.">
        <title>The genome of the king protea, Protea cynaroides.</title>
        <authorList>
            <person name="Chang J."/>
            <person name="Duong T.A."/>
            <person name="Schoeman C."/>
            <person name="Ma X."/>
            <person name="Roodt D."/>
            <person name="Barker N."/>
            <person name="Li Z."/>
            <person name="Van de Peer Y."/>
            <person name="Mizrachi E."/>
        </authorList>
    </citation>
    <scope>NUCLEOTIDE SEQUENCE</scope>
    <source>
        <tissue evidence="2">Young leaves</tissue>
    </source>
</reference>
<sequence length="253" mass="28118">MIDVTGPTSLALADSSSSTSSDSSDSSSTSSSNMSVYMEGLEEFVMEGGTQESLDDVMLNERDGVQSQLKSKEQELDLMMVGLRPEVERLKKSLDDEKVIHGKLRSIAEVSRTRAKKYKEAFGKAKSLVVGVVRVYKKFPAFKMLVGKQSLPSFQYGVETLKEYVDKRVPGIDYTEADFLKLMKINEEPDDEDDQEIYCQLEQVFDSKVPPSSPSMSEVDSHGGLLLLHRLGFRRSLGFPSLPMVVLTSLPII</sequence>
<accession>A0A9Q0QYL0</accession>
<feature type="compositionally biased region" description="Low complexity" evidence="1">
    <location>
        <begin position="8"/>
        <end position="32"/>
    </location>
</feature>
<feature type="region of interest" description="Disordered" evidence="1">
    <location>
        <begin position="1"/>
        <end position="34"/>
    </location>
</feature>
<proteinExistence type="predicted"/>
<evidence type="ECO:0000313" key="3">
    <source>
        <dbReference type="Proteomes" id="UP001141806"/>
    </source>
</evidence>
<evidence type="ECO:0000256" key="1">
    <source>
        <dbReference type="SAM" id="MobiDB-lite"/>
    </source>
</evidence>
<protein>
    <submittedName>
        <fullName evidence="2">Uncharacterized protein</fullName>
    </submittedName>
</protein>
<comment type="caution">
    <text evidence="2">The sequence shown here is derived from an EMBL/GenBank/DDBJ whole genome shotgun (WGS) entry which is preliminary data.</text>
</comment>
<dbReference type="AlphaFoldDB" id="A0A9Q0QYL0"/>
<dbReference type="Proteomes" id="UP001141806">
    <property type="component" value="Unassembled WGS sequence"/>
</dbReference>
<name>A0A9Q0QYL0_9MAGN</name>
<gene>
    <name evidence="2" type="ORF">NE237_001663</name>
</gene>
<keyword evidence="3" id="KW-1185">Reference proteome</keyword>
<evidence type="ECO:0000313" key="2">
    <source>
        <dbReference type="EMBL" id="KAJ4976557.1"/>
    </source>
</evidence>
<dbReference type="EMBL" id="JAMYWD010000003">
    <property type="protein sequence ID" value="KAJ4976557.1"/>
    <property type="molecule type" value="Genomic_DNA"/>
</dbReference>
<organism evidence="2 3">
    <name type="scientific">Protea cynaroides</name>
    <dbReference type="NCBI Taxonomy" id="273540"/>
    <lineage>
        <taxon>Eukaryota</taxon>
        <taxon>Viridiplantae</taxon>
        <taxon>Streptophyta</taxon>
        <taxon>Embryophyta</taxon>
        <taxon>Tracheophyta</taxon>
        <taxon>Spermatophyta</taxon>
        <taxon>Magnoliopsida</taxon>
        <taxon>Proteales</taxon>
        <taxon>Proteaceae</taxon>
        <taxon>Protea</taxon>
    </lineage>
</organism>